<sequence>MKLFKWGSILILTGVLALGVLTLHPDTVPQLTTNFRKNLIRSFKDSGMQTQLKNLDLSIWPPLIKWSFLKIERTKSLDLPNSWVQIFKTIELSDCAISVWPDWFYLQVELHCTKMDVQHVPLQWSPVASLNSTYASEFFFTRSDFRNLESKQGWWNTTIKADHLFLNGEARGFLHLRYHFISQTELEIEWPDSKEKILLSSEAEQLRIHKQGTGKNFGFLNPSLYNEIMPKIISSQK</sequence>
<proteinExistence type="predicted"/>
<dbReference type="EMBL" id="UINC01018104">
    <property type="protein sequence ID" value="SVA75717.1"/>
    <property type="molecule type" value="Genomic_DNA"/>
</dbReference>
<dbReference type="AlphaFoldDB" id="A0A381YH19"/>
<evidence type="ECO:0008006" key="2">
    <source>
        <dbReference type="Google" id="ProtNLM"/>
    </source>
</evidence>
<name>A0A381YH19_9ZZZZ</name>
<reference evidence="1" key="1">
    <citation type="submission" date="2018-05" db="EMBL/GenBank/DDBJ databases">
        <authorList>
            <person name="Lanie J.A."/>
            <person name="Ng W.-L."/>
            <person name="Kazmierczak K.M."/>
            <person name="Andrzejewski T.M."/>
            <person name="Davidsen T.M."/>
            <person name="Wayne K.J."/>
            <person name="Tettelin H."/>
            <person name="Glass J.I."/>
            <person name="Rusch D."/>
            <person name="Podicherti R."/>
            <person name="Tsui H.-C.T."/>
            <person name="Winkler M.E."/>
        </authorList>
    </citation>
    <scope>NUCLEOTIDE SEQUENCE</scope>
</reference>
<gene>
    <name evidence="1" type="ORF">METZ01_LOCUS128571</name>
</gene>
<evidence type="ECO:0000313" key="1">
    <source>
        <dbReference type="EMBL" id="SVA75717.1"/>
    </source>
</evidence>
<accession>A0A381YH19</accession>
<organism evidence="1">
    <name type="scientific">marine metagenome</name>
    <dbReference type="NCBI Taxonomy" id="408172"/>
    <lineage>
        <taxon>unclassified sequences</taxon>
        <taxon>metagenomes</taxon>
        <taxon>ecological metagenomes</taxon>
    </lineage>
</organism>
<protein>
    <recommendedName>
        <fullName evidence="2">AsmA domain-containing protein</fullName>
    </recommendedName>
</protein>